<reference evidence="2 3" key="1">
    <citation type="submission" date="2024-10" db="EMBL/GenBank/DDBJ databases">
        <authorList>
            <person name="Kim D."/>
        </authorList>
    </citation>
    <scope>NUCLEOTIDE SEQUENCE [LARGE SCALE GENOMIC DNA]</scope>
    <source>
        <strain evidence="2">Taebaek</strain>
    </source>
</reference>
<evidence type="ECO:0008006" key="4">
    <source>
        <dbReference type="Google" id="ProtNLM"/>
    </source>
</evidence>
<feature type="region of interest" description="Disordered" evidence="1">
    <location>
        <begin position="497"/>
        <end position="547"/>
    </location>
</feature>
<feature type="region of interest" description="Disordered" evidence="1">
    <location>
        <begin position="296"/>
        <end position="358"/>
    </location>
</feature>
<feature type="compositionally biased region" description="Low complexity" evidence="1">
    <location>
        <begin position="524"/>
        <end position="534"/>
    </location>
</feature>
<dbReference type="InterPro" id="IPR007268">
    <property type="entry name" value="Rad9/Ddc1"/>
</dbReference>
<dbReference type="GO" id="GO:0005634">
    <property type="term" value="C:nucleus"/>
    <property type="evidence" value="ECO:0007669"/>
    <property type="project" value="UniProtKB-ARBA"/>
</dbReference>
<name>A0ABD2JHE2_HETSC</name>
<evidence type="ECO:0000313" key="3">
    <source>
        <dbReference type="Proteomes" id="UP001620645"/>
    </source>
</evidence>
<dbReference type="Gene3D" id="3.70.10.10">
    <property type="match status" value="1"/>
</dbReference>
<proteinExistence type="predicted"/>
<dbReference type="AlphaFoldDB" id="A0ABD2JHE2"/>
<dbReference type="Pfam" id="PF04139">
    <property type="entry name" value="Rad9"/>
    <property type="match status" value="1"/>
</dbReference>
<comment type="caution">
    <text evidence="2">The sequence shown here is derived from an EMBL/GenBank/DDBJ whole genome shotgun (WGS) entry which is preliminary data.</text>
</comment>
<gene>
    <name evidence="2" type="ORF">niasHS_006485</name>
</gene>
<keyword evidence="3" id="KW-1185">Reference proteome</keyword>
<evidence type="ECO:0000256" key="1">
    <source>
        <dbReference type="SAM" id="MobiDB-lite"/>
    </source>
</evidence>
<organism evidence="2 3">
    <name type="scientific">Heterodera schachtii</name>
    <name type="common">Sugarbeet cyst nematode worm</name>
    <name type="synonym">Tylenchus schachtii</name>
    <dbReference type="NCBI Taxonomy" id="97005"/>
    <lineage>
        <taxon>Eukaryota</taxon>
        <taxon>Metazoa</taxon>
        <taxon>Ecdysozoa</taxon>
        <taxon>Nematoda</taxon>
        <taxon>Chromadorea</taxon>
        <taxon>Rhabditida</taxon>
        <taxon>Tylenchina</taxon>
        <taxon>Tylenchomorpha</taxon>
        <taxon>Tylenchoidea</taxon>
        <taxon>Heteroderidae</taxon>
        <taxon>Heteroderinae</taxon>
        <taxon>Heterodera</taxon>
    </lineage>
</organism>
<dbReference type="Proteomes" id="UP001620645">
    <property type="component" value="Unassembled WGS sequence"/>
</dbReference>
<protein>
    <recommendedName>
        <fullName evidence="4">Cell cycle checkpoint control protein</fullName>
    </recommendedName>
</protein>
<accession>A0ABD2JHE2</accession>
<dbReference type="PANTHER" id="PTHR15237:SF0">
    <property type="entry name" value="CELL CYCLE CHECKPOINT CONTROL PROTEIN"/>
    <property type="match status" value="1"/>
</dbReference>
<evidence type="ECO:0000313" key="2">
    <source>
        <dbReference type="EMBL" id="KAL3090033.1"/>
    </source>
</evidence>
<sequence>MPSPTPEVTFKDRSVHEIHLENGYTYVIEQNLKHFASVITVLAKFSEQILLQPTEDGLVLSASSSARSAYAKVKLCRQFFDRLRARENLGPDGEVFCRLATKSLMHIFKSAAQTSVGPVPSCSLELDPQSDFAYVHLQCLSGIRRCFVLSLREYAMVCDNVFNERQRLKNRVTAHAKMLATLLSPLDCSDLELVALADRFTACRYIPREEYGKVRRTEVQIPVDHCEQYRIEVPTRVVVNLRELRPILQFADLCGMSVSLHFDRAGRPLIVAVEENVDFAAEFVLGTLDEQLPLNEQQQQPTPQQQQEQQPVVQQREEQPPQHRQNQMPRHHSPAPAAVAERVEEEHNEITPNRGQMMVIRQEEDVQMSIRSTPILPIAALQQEEHNETAPNHGQMSIGPTPILAAAAAVQQQQETHNETSQNDGQMLRPSPTPVTVVEREEVDETPPSQGQMLRRPSPTLEFVDPNEIPLERYMMSEPFQRLSVVPRPEGMSVWEQDSDVGSRVHSSSIVSRAGGTGGGGAGTTAARNATTTGWMSKRSASQRGKR</sequence>
<dbReference type="InterPro" id="IPR046938">
    <property type="entry name" value="DNA_clamp_sf"/>
</dbReference>
<dbReference type="SUPFAM" id="SSF55979">
    <property type="entry name" value="DNA clamp"/>
    <property type="match status" value="1"/>
</dbReference>
<feature type="compositionally biased region" description="Low complexity" evidence="1">
    <location>
        <begin position="296"/>
        <end position="314"/>
    </location>
</feature>
<feature type="region of interest" description="Disordered" evidence="1">
    <location>
        <begin position="407"/>
        <end position="461"/>
    </location>
</feature>
<dbReference type="PANTHER" id="PTHR15237">
    <property type="entry name" value="DNA REPAIR PROTEIN RAD9"/>
    <property type="match status" value="1"/>
</dbReference>
<dbReference type="EMBL" id="JBICCN010000143">
    <property type="protein sequence ID" value="KAL3090033.1"/>
    <property type="molecule type" value="Genomic_DNA"/>
</dbReference>